<evidence type="ECO:0000313" key="10">
    <source>
        <dbReference type="Proteomes" id="UP000316095"/>
    </source>
</evidence>
<dbReference type="GO" id="GO:0016491">
    <property type="term" value="F:oxidoreductase activity"/>
    <property type="evidence" value="ECO:0007669"/>
    <property type="project" value="UniProtKB-KW"/>
</dbReference>
<evidence type="ECO:0000256" key="1">
    <source>
        <dbReference type="ARBA" id="ARBA00022485"/>
    </source>
</evidence>
<dbReference type="Proteomes" id="UP000316095">
    <property type="component" value="Unassembled WGS sequence"/>
</dbReference>
<dbReference type="GO" id="GO:0051539">
    <property type="term" value="F:4 iron, 4 sulfur cluster binding"/>
    <property type="evidence" value="ECO:0007669"/>
    <property type="project" value="UniProtKB-KW"/>
</dbReference>
<dbReference type="RefSeq" id="WP_207310049.1">
    <property type="nucleotide sequence ID" value="NZ_SJPG01000001.1"/>
</dbReference>
<evidence type="ECO:0000256" key="7">
    <source>
        <dbReference type="SAM" id="SignalP"/>
    </source>
</evidence>
<evidence type="ECO:0000259" key="8">
    <source>
        <dbReference type="Pfam" id="PF13088"/>
    </source>
</evidence>
<sequence length="977" mass="108137" precursor="true">MHHTAMRCSLILIAIIIANMCLHQNDVIADDVNEPMKIDLFEAGHGGYKLYRIPGIVVTQNGTVLVYCEARKSDSGDWGQIDVLMRRSTDGGKTWPPRQQIIHMKGNLPINPVAAAQNLDQPGENTVNNPVAIVDHETGTVHFLYCLEYMRCFYMRSEDDGASWSKPVEITSTFEDFRPEYDWKVLATGPAHGIQLTRGPHRGRLVVPVWLSLGTGGHAHRPSVTATIYSDDHGKTWQRGEIAVPDTPEFVYPNETAIVQLDDGRVMLNSRTESKKHRRVITTSPDGATNWSEPKFDNALVEPICMSGLVRVREPQKNEPGILAFSNPDNLTRQDGKETLGKSRDRKNVSIKLSYDEGKTWPVNRTLEKGFSGYSDLAALPDGTILCFYERGSTDGKSNYRTGLLTVARFDEAWVRGATPKENRTSQLDKSIEADICVYGGTSGGVVAAVQAARMGKRVVLIEPGLHLGGMTSGGLSAVDIGDPRSVGGLAREYFTRLVASYGKQLNWGEAFQGHGGPATGGAYSIEPHVAERVFEEMVQEAGVTVLKNAQLKSINKSGPRIEELTLQDGRTIRAKMYLDTTYEGDLMAAADVSYTLIREGNDQYGEKYNGIHYTDKYKPRLNHLKPGSNGRVPGGQGVWDRDFPLDPYIMKGDPSSGLLPLINEGEPGTQGESAPGVMAYCFRLCLSTADDRLPISPPPNYNAKQYELVVRFIEACEAIGDDMDLRWFSKHDPLPNNKWDFNTATFGGNLPGASWEWPEASYERRVEIAREIENYHRGLLYFLATDPRVPEKVRSDMQRFGLPKDEFPDTNGWPHQLYIREGRRMVSDLVLTENHTFGRMIAPHSVGLGSYGTDVHEIRRIVKDGVVTREGKVAGGRGGFGPYKIGYGAIVPKAEECENLFVTFALSASHTAFASIRMEPVFMVTSQSAATAACLAIEENVPVQDVNYDHLKEQLLTDGQVLQWPLISVPAGKNKR</sequence>
<keyword evidence="3" id="KW-0560">Oxidoreductase</keyword>
<dbReference type="Pfam" id="PF12831">
    <property type="entry name" value="FAD_oxidored"/>
    <property type="match status" value="1"/>
</dbReference>
<dbReference type="SUPFAM" id="SSF50939">
    <property type="entry name" value="Sialidases"/>
    <property type="match status" value="1"/>
</dbReference>
<dbReference type="Pfam" id="PF13088">
    <property type="entry name" value="BNR_2"/>
    <property type="match status" value="1"/>
</dbReference>
<keyword evidence="9" id="KW-0326">Glycosidase</keyword>
<protein>
    <submittedName>
        <fullName evidence="9">Sialidase</fullName>
        <ecNumber evidence="9">3.2.1.18</ecNumber>
    </submittedName>
</protein>
<dbReference type="SUPFAM" id="SSF51905">
    <property type="entry name" value="FAD/NAD(P)-binding domain"/>
    <property type="match status" value="1"/>
</dbReference>
<proteinExistence type="predicted"/>
<evidence type="ECO:0000256" key="3">
    <source>
        <dbReference type="ARBA" id="ARBA00023002"/>
    </source>
</evidence>
<dbReference type="GO" id="GO:0004308">
    <property type="term" value="F:exo-alpha-sialidase activity"/>
    <property type="evidence" value="ECO:0007669"/>
    <property type="project" value="UniProtKB-EC"/>
</dbReference>
<accession>A0A5C5XCW2</accession>
<evidence type="ECO:0000256" key="4">
    <source>
        <dbReference type="ARBA" id="ARBA00023004"/>
    </source>
</evidence>
<reference evidence="9 10" key="1">
    <citation type="submission" date="2019-02" db="EMBL/GenBank/DDBJ databases">
        <title>Deep-cultivation of Planctomycetes and their phenomic and genomic characterization uncovers novel biology.</title>
        <authorList>
            <person name="Wiegand S."/>
            <person name="Jogler M."/>
            <person name="Boedeker C."/>
            <person name="Pinto D."/>
            <person name="Vollmers J."/>
            <person name="Rivas-Marin E."/>
            <person name="Kohn T."/>
            <person name="Peeters S.H."/>
            <person name="Heuer A."/>
            <person name="Rast P."/>
            <person name="Oberbeckmann S."/>
            <person name="Bunk B."/>
            <person name="Jeske O."/>
            <person name="Meyerdierks A."/>
            <person name="Storesund J.E."/>
            <person name="Kallscheuer N."/>
            <person name="Luecker S."/>
            <person name="Lage O.M."/>
            <person name="Pohl T."/>
            <person name="Merkel B.J."/>
            <person name="Hornburger P."/>
            <person name="Mueller R.-W."/>
            <person name="Bruemmer F."/>
            <person name="Labrenz M."/>
            <person name="Spormann A.M."/>
            <person name="Op Den Camp H."/>
            <person name="Overmann J."/>
            <person name="Amann R."/>
            <person name="Jetten M.S.M."/>
            <person name="Mascher T."/>
            <person name="Medema M.H."/>
            <person name="Devos D.P."/>
            <person name="Kaster A.-K."/>
            <person name="Ovreas L."/>
            <person name="Rohde M."/>
            <person name="Galperin M.Y."/>
            <person name="Jogler C."/>
        </authorList>
    </citation>
    <scope>NUCLEOTIDE SEQUENCE [LARGE SCALE GENOMIC DNA]</scope>
    <source>
        <strain evidence="9 10">Pan54</strain>
    </source>
</reference>
<keyword evidence="9" id="KW-0378">Hydrolase</keyword>
<keyword evidence="5" id="KW-0411">Iron-sulfur</keyword>
<evidence type="ECO:0000256" key="5">
    <source>
        <dbReference type="ARBA" id="ARBA00023014"/>
    </source>
</evidence>
<dbReference type="InterPro" id="IPR036278">
    <property type="entry name" value="Sialidase_sf"/>
</dbReference>
<dbReference type="InterPro" id="IPR011040">
    <property type="entry name" value="Sialidase"/>
</dbReference>
<dbReference type="CDD" id="cd15482">
    <property type="entry name" value="Sialidase_non-viral"/>
    <property type="match status" value="1"/>
</dbReference>
<dbReference type="GO" id="GO:0046872">
    <property type="term" value="F:metal ion binding"/>
    <property type="evidence" value="ECO:0007669"/>
    <property type="project" value="UniProtKB-KW"/>
</dbReference>
<dbReference type="PANTHER" id="PTHR43498">
    <property type="entry name" value="FERREDOXIN:COB-COM HETERODISULFIDE REDUCTASE SUBUNIT A"/>
    <property type="match status" value="1"/>
</dbReference>
<evidence type="ECO:0000256" key="6">
    <source>
        <dbReference type="SAM" id="MobiDB-lite"/>
    </source>
</evidence>
<feature type="domain" description="Sialidase" evidence="8">
    <location>
        <begin position="124"/>
        <end position="385"/>
    </location>
</feature>
<evidence type="ECO:0000313" key="9">
    <source>
        <dbReference type="EMBL" id="TWT60459.1"/>
    </source>
</evidence>
<keyword evidence="2" id="KW-0479">Metal-binding</keyword>
<keyword evidence="1" id="KW-0004">4Fe-4S</keyword>
<dbReference type="EMBL" id="SJPG01000001">
    <property type="protein sequence ID" value="TWT60459.1"/>
    <property type="molecule type" value="Genomic_DNA"/>
</dbReference>
<feature type="region of interest" description="Disordered" evidence="6">
    <location>
        <begin position="320"/>
        <end position="342"/>
    </location>
</feature>
<keyword evidence="10" id="KW-1185">Reference proteome</keyword>
<dbReference type="AlphaFoldDB" id="A0A5C5XCW2"/>
<gene>
    <name evidence="9" type="primary">nedA</name>
    <name evidence="9" type="ORF">Pan54_11730</name>
</gene>
<feature type="compositionally biased region" description="Basic and acidic residues" evidence="6">
    <location>
        <begin position="332"/>
        <end position="342"/>
    </location>
</feature>
<dbReference type="InterPro" id="IPR039650">
    <property type="entry name" value="HdrA-like"/>
</dbReference>
<name>A0A5C5XCW2_9PLAN</name>
<organism evidence="9 10">
    <name type="scientific">Rubinisphaera italica</name>
    <dbReference type="NCBI Taxonomy" id="2527969"/>
    <lineage>
        <taxon>Bacteria</taxon>
        <taxon>Pseudomonadati</taxon>
        <taxon>Planctomycetota</taxon>
        <taxon>Planctomycetia</taxon>
        <taxon>Planctomycetales</taxon>
        <taxon>Planctomycetaceae</taxon>
        <taxon>Rubinisphaera</taxon>
    </lineage>
</organism>
<feature type="signal peptide" evidence="7">
    <location>
        <begin position="1"/>
        <end position="29"/>
    </location>
</feature>
<dbReference type="Gene3D" id="3.50.50.60">
    <property type="entry name" value="FAD/NAD(P)-binding domain"/>
    <property type="match status" value="1"/>
</dbReference>
<feature type="chain" id="PRO_5022879230" evidence="7">
    <location>
        <begin position="30"/>
        <end position="977"/>
    </location>
</feature>
<keyword evidence="4" id="KW-0408">Iron</keyword>
<comment type="caution">
    <text evidence="9">The sequence shown here is derived from an EMBL/GenBank/DDBJ whole genome shotgun (WGS) entry which is preliminary data.</text>
</comment>
<dbReference type="Gene3D" id="2.120.10.10">
    <property type="match status" value="1"/>
</dbReference>
<evidence type="ECO:0000256" key="2">
    <source>
        <dbReference type="ARBA" id="ARBA00022723"/>
    </source>
</evidence>
<dbReference type="InterPro" id="IPR036188">
    <property type="entry name" value="FAD/NAD-bd_sf"/>
</dbReference>
<dbReference type="EC" id="3.2.1.18" evidence="9"/>
<keyword evidence="7" id="KW-0732">Signal</keyword>
<dbReference type="PANTHER" id="PTHR43498:SF1">
    <property type="entry name" value="COB--COM HETERODISULFIDE REDUCTASE IRON-SULFUR SUBUNIT A"/>
    <property type="match status" value="1"/>
</dbReference>